<dbReference type="InParanoid" id="A0A1B7MJ69"/>
<evidence type="ECO:0000313" key="2">
    <source>
        <dbReference type="EMBL" id="OAX32643.1"/>
    </source>
</evidence>
<keyword evidence="1" id="KW-0472">Membrane</keyword>
<keyword evidence="1" id="KW-0812">Transmembrane</keyword>
<sequence length="76" mass="8646">MHYGTISHCPTVKPPKMLYIMRYTSGLSIFKSSFNVDNLDVIVYCIGYVCLLFLALYTLHLHLHNHPATPPQPLLS</sequence>
<gene>
    <name evidence="2" type="ORF">K503DRAFT_592273</name>
</gene>
<name>A0A1B7MJ69_9AGAM</name>
<evidence type="ECO:0000313" key="3">
    <source>
        <dbReference type="Proteomes" id="UP000092154"/>
    </source>
</evidence>
<evidence type="ECO:0000256" key="1">
    <source>
        <dbReference type="SAM" id="Phobius"/>
    </source>
</evidence>
<keyword evidence="3" id="KW-1185">Reference proteome</keyword>
<dbReference type="Proteomes" id="UP000092154">
    <property type="component" value="Unassembled WGS sequence"/>
</dbReference>
<proteinExistence type="predicted"/>
<dbReference type="EMBL" id="KV448952">
    <property type="protein sequence ID" value="OAX32643.1"/>
    <property type="molecule type" value="Genomic_DNA"/>
</dbReference>
<feature type="transmembrane region" description="Helical" evidence="1">
    <location>
        <begin position="41"/>
        <end position="59"/>
    </location>
</feature>
<accession>A0A1B7MJ69</accession>
<organism evidence="2 3">
    <name type="scientific">Rhizopogon vinicolor AM-OR11-026</name>
    <dbReference type="NCBI Taxonomy" id="1314800"/>
    <lineage>
        <taxon>Eukaryota</taxon>
        <taxon>Fungi</taxon>
        <taxon>Dikarya</taxon>
        <taxon>Basidiomycota</taxon>
        <taxon>Agaricomycotina</taxon>
        <taxon>Agaricomycetes</taxon>
        <taxon>Agaricomycetidae</taxon>
        <taxon>Boletales</taxon>
        <taxon>Suillineae</taxon>
        <taxon>Rhizopogonaceae</taxon>
        <taxon>Rhizopogon</taxon>
    </lineage>
</organism>
<keyword evidence="1" id="KW-1133">Transmembrane helix</keyword>
<dbReference type="AlphaFoldDB" id="A0A1B7MJ69"/>
<reference evidence="2 3" key="1">
    <citation type="submission" date="2016-06" db="EMBL/GenBank/DDBJ databases">
        <title>Comparative genomics of the ectomycorrhizal sister species Rhizopogon vinicolor and Rhizopogon vesiculosus (Basidiomycota: Boletales) reveals a divergence of the mating type B locus.</title>
        <authorList>
            <consortium name="DOE Joint Genome Institute"/>
            <person name="Mujic A.B."/>
            <person name="Kuo A."/>
            <person name="Tritt A."/>
            <person name="Lipzen A."/>
            <person name="Chen C."/>
            <person name="Johnson J."/>
            <person name="Sharma A."/>
            <person name="Barry K."/>
            <person name="Grigoriev I.V."/>
            <person name="Spatafora J.W."/>
        </authorList>
    </citation>
    <scope>NUCLEOTIDE SEQUENCE [LARGE SCALE GENOMIC DNA]</scope>
    <source>
        <strain evidence="2 3">AM-OR11-026</strain>
    </source>
</reference>
<protein>
    <submittedName>
        <fullName evidence="2">Uncharacterized protein</fullName>
    </submittedName>
</protein>